<dbReference type="PROSITE" id="PS51257">
    <property type="entry name" value="PROKAR_LIPOPROTEIN"/>
    <property type="match status" value="1"/>
</dbReference>
<evidence type="ECO:0000259" key="1">
    <source>
        <dbReference type="Pfam" id="PF06439"/>
    </source>
</evidence>
<dbReference type="Pfam" id="PF06439">
    <property type="entry name" value="3keto-disac_hyd"/>
    <property type="match status" value="1"/>
</dbReference>
<name>A0ABW4XY47_9FLAO</name>
<reference evidence="3" key="1">
    <citation type="journal article" date="2019" name="Int. J. Syst. Evol. Microbiol.">
        <title>The Global Catalogue of Microorganisms (GCM) 10K type strain sequencing project: providing services to taxonomists for standard genome sequencing and annotation.</title>
        <authorList>
            <consortium name="The Broad Institute Genomics Platform"/>
            <consortium name="The Broad Institute Genome Sequencing Center for Infectious Disease"/>
            <person name="Wu L."/>
            <person name="Ma J."/>
        </authorList>
    </citation>
    <scope>NUCLEOTIDE SEQUENCE [LARGE SCALE GENOMIC DNA]</scope>
    <source>
        <strain evidence="3">JCM 3389</strain>
    </source>
</reference>
<dbReference type="RefSeq" id="WP_379831086.1">
    <property type="nucleotide sequence ID" value="NZ_JBHUHU010000003.1"/>
</dbReference>
<comment type="caution">
    <text evidence="2">The sequence shown here is derived from an EMBL/GenBank/DDBJ whole genome shotgun (WGS) entry which is preliminary data.</text>
</comment>
<dbReference type="Proteomes" id="UP001597342">
    <property type="component" value="Unassembled WGS sequence"/>
</dbReference>
<evidence type="ECO:0000313" key="3">
    <source>
        <dbReference type="Proteomes" id="UP001597342"/>
    </source>
</evidence>
<dbReference type="EMBL" id="JBHUHU010000003">
    <property type="protein sequence ID" value="MFD2100372.1"/>
    <property type="molecule type" value="Genomic_DNA"/>
</dbReference>
<gene>
    <name evidence="2" type="ORF">ACFSJE_11335</name>
</gene>
<dbReference type="InterPro" id="IPR010496">
    <property type="entry name" value="AL/BT2_dom"/>
</dbReference>
<organism evidence="2 3">
    <name type="scientific">Flagellimonas iocasae</name>
    <dbReference type="NCBI Taxonomy" id="2055905"/>
    <lineage>
        <taxon>Bacteria</taxon>
        <taxon>Pseudomonadati</taxon>
        <taxon>Bacteroidota</taxon>
        <taxon>Flavobacteriia</taxon>
        <taxon>Flavobacteriales</taxon>
        <taxon>Flavobacteriaceae</taxon>
        <taxon>Flagellimonas</taxon>
    </lineage>
</organism>
<keyword evidence="3" id="KW-1185">Reference proteome</keyword>
<dbReference type="Gene3D" id="2.60.120.560">
    <property type="entry name" value="Exo-inulinase, domain 1"/>
    <property type="match status" value="1"/>
</dbReference>
<proteinExistence type="predicted"/>
<evidence type="ECO:0000313" key="2">
    <source>
        <dbReference type="EMBL" id="MFD2100372.1"/>
    </source>
</evidence>
<accession>A0ABW4XY47</accession>
<feature type="domain" description="3-keto-alpha-glucoside-1,2-lyase/3-keto-2-hydroxy-glucal hydratase" evidence="1">
    <location>
        <begin position="48"/>
        <end position="253"/>
    </location>
</feature>
<protein>
    <submittedName>
        <fullName evidence="2">DUF1080 domain-containing protein</fullName>
    </submittedName>
</protein>
<sequence>MKKVVGIVFAVLVLACKGKQEKQGEVDSDPMAGSEERMPPPAPIDEGTVLFDGSSFDGWHIFNGAEVGAPWKLEDGAMIFDPTLDESKGKHYNLVTDKEYTNFQLSLEWMVTEGANSGVMWGVVEGEKYDEPYRTGPEIQVLDNIGHPDGKNGPTRQAGALYDMIPTDSTAVKPVGEWNRMVITINHETNEGSVVLNDNTVAEFPVNGDAWKEMVSKSKFADWEDFGKFKTGKIGLQHHGEPIVIGYRNIKIKEL</sequence>